<evidence type="ECO:0000313" key="1">
    <source>
        <dbReference type="EMBL" id="DAD92996.1"/>
    </source>
</evidence>
<accession>A0A8S5NF15</accession>
<organism evidence="1">
    <name type="scientific">Siphoviridae sp. ctrok7</name>
    <dbReference type="NCBI Taxonomy" id="2826480"/>
    <lineage>
        <taxon>Viruses</taxon>
        <taxon>Duplodnaviria</taxon>
        <taxon>Heunggongvirae</taxon>
        <taxon>Uroviricota</taxon>
        <taxon>Caudoviricetes</taxon>
    </lineage>
</organism>
<reference evidence="1" key="1">
    <citation type="journal article" date="2021" name="Proc. Natl. Acad. Sci. U.S.A.">
        <title>A Catalog of Tens of Thousands of Viruses from Human Metagenomes Reveals Hidden Associations with Chronic Diseases.</title>
        <authorList>
            <person name="Tisza M.J."/>
            <person name="Buck C.B."/>
        </authorList>
    </citation>
    <scope>NUCLEOTIDE SEQUENCE</scope>
    <source>
        <strain evidence="1">Ctrok7</strain>
    </source>
</reference>
<protein>
    <submittedName>
        <fullName evidence="1">Uncharacterized protein</fullName>
    </submittedName>
</protein>
<dbReference type="EMBL" id="BK015149">
    <property type="protein sequence ID" value="DAD92996.1"/>
    <property type="molecule type" value="Genomic_DNA"/>
</dbReference>
<name>A0A8S5NF15_9CAUD</name>
<proteinExistence type="predicted"/>
<sequence>MGKSNCPGQSKPEKICGTCRYFNPEFPVNGKPAPVCLAIKEMKGGTEYSNPRGTQHYFRCSNGRYEIGISN</sequence>